<evidence type="ECO:0000313" key="4">
    <source>
        <dbReference type="Proteomes" id="UP000053676"/>
    </source>
</evidence>
<reference evidence="4" key="1">
    <citation type="journal article" date="2014" name="Nat. Genet.">
        <title>Genome of the human hookworm Necator americanus.</title>
        <authorList>
            <person name="Tang Y.T."/>
            <person name="Gao X."/>
            <person name="Rosa B.A."/>
            <person name="Abubucker S."/>
            <person name="Hallsworth-Pepin K."/>
            <person name="Martin J."/>
            <person name="Tyagi R."/>
            <person name="Heizer E."/>
            <person name="Zhang X."/>
            <person name="Bhonagiri-Palsikar V."/>
            <person name="Minx P."/>
            <person name="Warren W.C."/>
            <person name="Wang Q."/>
            <person name="Zhan B."/>
            <person name="Hotez P.J."/>
            <person name="Sternberg P.W."/>
            <person name="Dougall A."/>
            <person name="Gaze S.T."/>
            <person name="Mulvenna J."/>
            <person name="Sotillo J."/>
            <person name="Ranganathan S."/>
            <person name="Rabelo E.M."/>
            <person name="Wilson R.K."/>
            <person name="Felgner P.L."/>
            <person name="Bethony J."/>
            <person name="Hawdon J.M."/>
            <person name="Gasser R.B."/>
            <person name="Loukas A."/>
            <person name="Mitreva M."/>
        </authorList>
    </citation>
    <scope>NUCLEOTIDE SEQUENCE [LARGE SCALE GENOMIC DNA]</scope>
</reference>
<name>W2T939_NECAM</name>
<dbReference type="GO" id="GO:0020037">
    <property type="term" value="F:heme binding"/>
    <property type="evidence" value="ECO:0007669"/>
    <property type="project" value="TreeGrafter"/>
</dbReference>
<evidence type="ECO:0000259" key="2">
    <source>
        <dbReference type="Pfam" id="PF00174"/>
    </source>
</evidence>
<feature type="coiled-coil region" evidence="1">
    <location>
        <begin position="12"/>
        <end position="55"/>
    </location>
</feature>
<dbReference type="KEGG" id="nai:NECAME_03166"/>
<dbReference type="GO" id="GO:0005739">
    <property type="term" value="C:mitochondrion"/>
    <property type="evidence" value="ECO:0007669"/>
    <property type="project" value="TreeGrafter"/>
</dbReference>
<organism evidence="3 4">
    <name type="scientific">Necator americanus</name>
    <name type="common">Human hookworm</name>
    <dbReference type="NCBI Taxonomy" id="51031"/>
    <lineage>
        <taxon>Eukaryota</taxon>
        <taxon>Metazoa</taxon>
        <taxon>Ecdysozoa</taxon>
        <taxon>Nematoda</taxon>
        <taxon>Chromadorea</taxon>
        <taxon>Rhabditida</taxon>
        <taxon>Rhabditina</taxon>
        <taxon>Rhabditomorpha</taxon>
        <taxon>Strongyloidea</taxon>
        <taxon>Ancylostomatidae</taxon>
        <taxon>Bunostominae</taxon>
        <taxon>Necator</taxon>
    </lineage>
</organism>
<dbReference type="Gene3D" id="3.90.420.10">
    <property type="entry name" value="Oxidoreductase, molybdopterin-binding domain"/>
    <property type="match status" value="1"/>
</dbReference>
<dbReference type="EMBL" id="KI660167">
    <property type="protein sequence ID" value="ETN77502.1"/>
    <property type="molecule type" value="Genomic_DNA"/>
</dbReference>
<dbReference type="SUPFAM" id="SSF56524">
    <property type="entry name" value="Oxidoreductase molybdopterin-binding domain"/>
    <property type="match status" value="1"/>
</dbReference>
<dbReference type="OrthoDB" id="10051395at2759"/>
<keyword evidence="4" id="KW-1185">Reference proteome</keyword>
<dbReference type="PANTHER" id="PTHR19372">
    <property type="entry name" value="SULFITE REDUCTASE"/>
    <property type="match status" value="1"/>
</dbReference>
<dbReference type="STRING" id="51031.W2T939"/>
<dbReference type="GO" id="GO:0006790">
    <property type="term" value="P:sulfur compound metabolic process"/>
    <property type="evidence" value="ECO:0007669"/>
    <property type="project" value="TreeGrafter"/>
</dbReference>
<feature type="domain" description="Oxidoreductase molybdopterin-binding" evidence="2">
    <location>
        <begin position="134"/>
        <end position="179"/>
    </location>
</feature>
<evidence type="ECO:0000256" key="1">
    <source>
        <dbReference type="SAM" id="Coils"/>
    </source>
</evidence>
<accession>W2T939</accession>
<evidence type="ECO:0000313" key="3">
    <source>
        <dbReference type="EMBL" id="ETN77502.1"/>
    </source>
</evidence>
<dbReference type="Proteomes" id="UP000053676">
    <property type="component" value="Unassembled WGS sequence"/>
</dbReference>
<dbReference type="PANTHER" id="PTHR19372:SF7">
    <property type="entry name" value="SULFITE OXIDASE, MITOCHONDRIAL"/>
    <property type="match status" value="1"/>
</dbReference>
<proteinExistence type="predicted"/>
<sequence>MTGGIRIIVSSRDHLQNLIEGLKKENEEAKINANKKELEKELEEIDKESQFSEKFAQTKDMLYILEARTNEYRVKKQKIAAELGVDPLKSELKQLKFMTKLKWHNAQWLSENVSENSDDKEKSICRTLKPKQLELPRQCYGASIPFEKAMSSETIVAYSMNGTDIPRDHGAPLRCVVPGEQPILSTACCFAMKPL</sequence>
<dbReference type="GO" id="GO:0043546">
    <property type="term" value="F:molybdopterin cofactor binding"/>
    <property type="evidence" value="ECO:0007669"/>
    <property type="project" value="TreeGrafter"/>
</dbReference>
<dbReference type="InterPro" id="IPR036374">
    <property type="entry name" value="OxRdtase_Mopterin-bd_sf"/>
</dbReference>
<keyword evidence="1" id="KW-0175">Coiled coil</keyword>
<dbReference type="InterPro" id="IPR000572">
    <property type="entry name" value="OxRdtase_Mopterin-bd_dom"/>
</dbReference>
<dbReference type="GO" id="GO:0008482">
    <property type="term" value="F:sulfite oxidase activity"/>
    <property type="evidence" value="ECO:0007669"/>
    <property type="project" value="TreeGrafter"/>
</dbReference>
<gene>
    <name evidence="3" type="ORF">NECAME_03166</name>
</gene>
<protein>
    <recommendedName>
        <fullName evidence="2">Oxidoreductase molybdopterin-binding domain-containing protein</fullName>
    </recommendedName>
</protein>
<dbReference type="AlphaFoldDB" id="W2T939"/>
<dbReference type="Pfam" id="PF00174">
    <property type="entry name" value="Oxidored_molyb"/>
    <property type="match status" value="1"/>
</dbReference>